<accession>A0A1B7MIQ7</accession>
<feature type="domain" description="F-box" evidence="1">
    <location>
        <begin position="96"/>
        <end position="151"/>
    </location>
</feature>
<dbReference type="EMBL" id="KV448994">
    <property type="protein sequence ID" value="OAX32491.1"/>
    <property type="molecule type" value="Genomic_DNA"/>
</dbReference>
<evidence type="ECO:0000259" key="1">
    <source>
        <dbReference type="Pfam" id="PF12937"/>
    </source>
</evidence>
<gene>
    <name evidence="2" type="ORF">K503DRAFT_776610</name>
</gene>
<dbReference type="InterPro" id="IPR001810">
    <property type="entry name" value="F-box_dom"/>
</dbReference>
<protein>
    <recommendedName>
        <fullName evidence="1">F-box domain-containing protein</fullName>
    </recommendedName>
</protein>
<name>A0A1B7MIQ7_9AGAM</name>
<evidence type="ECO:0000313" key="3">
    <source>
        <dbReference type="Proteomes" id="UP000092154"/>
    </source>
</evidence>
<organism evidence="2 3">
    <name type="scientific">Rhizopogon vinicolor AM-OR11-026</name>
    <dbReference type="NCBI Taxonomy" id="1314800"/>
    <lineage>
        <taxon>Eukaryota</taxon>
        <taxon>Fungi</taxon>
        <taxon>Dikarya</taxon>
        <taxon>Basidiomycota</taxon>
        <taxon>Agaricomycotina</taxon>
        <taxon>Agaricomycetes</taxon>
        <taxon>Agaricomycetidae</taxon>
        <taxon>Boletales</taxon>
        <taxon>Suillineae</taxon>
        <taxon>Rhizopogonaceae</taxon>
        <taxon>Rhizopogon</taxon>
    </lineage>
</organism>
<dbReference type="Proteomes" id="UP000092154">
    <property type="component" value="Unassembled WGS sequence"/>
</dbReference>
<keyword evidence="3" id="KW-1185">Reference proteome</keyword>
<dbReference type="STRING" id="1314800.A0A1B7MIQ7"/>
<proteinExistence type="predicted"/>
<dbReference type="Pfam" id="PF12937">
    <property type="entry name" value="F-box-like"/>
    <property type="match status" value="1"/>
</dbReference>
<dbReference type="OrthoDB" id="2623782at2759"/>
<sequence>MHLISCRIDNVQIPDLETPYSRFPNCYRSHATIETKDQSISAILTERQQQLDAVLYNISGLEAVMDRVKNLHQQLLDGQDEIIHSIVVHRGHGSALWRLPVEVLSQIFVHCLPKTDCLRVSSMLAPMLLIRICRHWREVAVDMPSLWCRPSMEVADWSTRNFQQMEFCYHSWLERSRERPLSFAIEHLQRDLPALHKLTLNWRGNYIDGSTIARSISRLPCTLRNLTVLGCFVGPLELQRFASPNGWVHMTSIDIALHEPHEFLHLLRLCPNLSSLRIILRPGNNLHYIMACARPAPCPVKCAHTPQFTSIGNSLRTGINVAP</sequence>
<dbReference type="InParanoid" id="A0A1B7MIQ7"/>
<dbReference type="Gene3D" id="1.20.1280.50">
    <property type="match status" value="1"/>
</dbReference>
<evidence type="ECO:0000313" key="2">
    <source>
        <dbReference type="EMBL" id="OAX32491.1"/>
    </source>
</evidence>
<dbReference type="AlphaFoldDB" id="A0A1B7MIQ7"/>
<reference evidence="2 3" key="1">
    <citation type="submission" date="2016-06" db="EMBL/GenBank/DDBJ databases">
        <title>Comparative genomics of the ectomycorrhizal sister species Rhizopogon vinicolor and Rhizopogon vesiculosus (Basidiomycota: Boletales) reveals a divergence of the mating type B locus.</title>
        <authorList>
            <consortium name="DOE Joint Genome Institute"/>
            <person name="Mujic A.B."/>
            <person name="Kuo A."/>
            <person name="Tritt A."/>
            <person name="Lipzen A."/>
            <person name="Chen C."/>
            <person name="Johnson J."/>
            <person name="Sharma A."/>
            <person name="Barry K."/>
            <person name="Grigoriev I.V."/>
            <person name="Spatafora J.W."/>
        </authorList>
    </citation>
    <scope>NUCLEOTIDE SEQUENCE [LARGE SCALE GENOMIC DNA]</scope>
    <source>
        <strain evidence="2 3">AM-OR11-026</strain>
    </source>
</reference>